<dbReference type="OMA" id="KHSKHIA"/>
<comment type="similarity">
    <text evidence="2">Belongs to the PHD-associated homeobox family.</text>
</comment>
<feature type="domain" description="Homeobox" evidence="16">
    <location>
        <begin position="548"/>
        <end position="608"/>
    </location>
</feature>
<keyword evidence="6" id="KW-0805">Transcription regulation</keyword>
<keyword evidence="8 11" id="KW-0371">Homeobox</keyword>
<feature type="domain" description="PHD-type" evidence="15">
    <location>
        <begin position="208"/>
        <end position="265"/>
    </location>
</feature>
<keyword evidence="18" id="KW-1185">Reference proteome</keyword>
<evidence type="ECO:0000256" key="12">
    <source>
        <dbReference type="PROSITE-ProRule" id="PRU00146"/>
    </source>
</evidence>
<comment type="caution">
    <text evidence="17">The sequence shown here is derived from an EMBL/GenBank/DDBJ whole genome shotgun (WGS) entry which is preliminary data.</text>
</comment>
<feature type="region of interest" description="Disordered" evidence="14">
    <location>
        <begin position="610"/>
        <end position="632"/>
    </location>
</feature>
<dbReference type="OrthoDB" id="1903104at2759"/>
<dbReference type="InterPro" id="IPR009057">
    <property type="entry name" value="Homeodomain-like_sf"/>
</dbReference>
<dbReference type="PROSITE" id="PS50071">
    <property type="entry name" value="HOMEOBOX_2"/>
    <property type="match status" value="1"/>
</dbReference>
<dbReference type="STRING" id="29655.A0A0K9NYN4"/>
<accession>A0A0K9NYN4</accession>
<evidence type="ECO:0000256" key="11">
    <source>
        <dbReference type="PROSITE-ProRule" id="PRU00108"/>
    </source>
</evidence>
<sequence length="703" mass="78973">MENSPKINSLKTRKSPRFNNIEKKCQDIKCESSKGKENASKTPAKKALSVSKKNKRHEKLKGKRYPLRSSLNGVRVLRSMSSSVSKSQSSAPVSTIQSVNLVQKKRKKKKTVNKQAKDEYSRIRVHVRYLLQKINYEQSLIDAYDTEGWKGLSMEKIRPEKELQRAKNEILHCKFRIRGQFKQLMTLLSEGKLEDNLFDSQGQISSEDIICAKCASKLSTLNNDIILCDGVCDRGFHQKCLTPPLLNEDIPPGDEGWLCPGCVCKIDCIDFINDLLGLDLSIEDAWEEIFPEAAVISAGDTLFDDVGLPSEDSEDDDYAPEGLDGSGCLDVDHDSAEFSEESFTSKDSVEATDGLQSENFGFPSDDSDDNDFDPSQPDLSMKSERDGSSSDESDFTSDTNDLKDEINEFNGDLSSKQNNSITSEQSNKEVFGRNCDKSSENAEPFPSLNPDVSVLSSKRNQERLDYKKLYDETFSHSSSESDEDFFEDTNTGPIDNQINHRSTDIHKHAAKNSSKKNKLTMTHATAIVIDQNLNDSKDSEGIVSVGSKNSSSPSRYFTSSVYQKLLESFEDNQYPNKETKMSLVDGLGITYKQVEKWFERTRCQHRRLHASKKTTLTTPPHSSSERSITTSPRTSLEIPLVKLSTAAPTCNTTLGNRFPSISISDNITPKKEVNFNVRPEAKASPINREELVMRELRKRKRQK</sequence>
<dbReference type="SMART" id="SM00389">
    <property type="entry name" value="HOX"/>
    <property type="match status" value="1"/>
</dbReference>
<evidence type="ECO:0000256" key="3">
    <source>
        <dbReference type="ARBA" id="ARBA00022723"/>
    </source>
</evidence>
<feature type="region of interest" description="Disordered" evidence="14">
    <location>
        <begin position="1"/>
        <end position="61"/>
    </location>
</feature>
<dbReference type="InterPro" id="IPR045876">
    <property type="entry name" value="PRHA-like_PHD-finger"/>
</dbReference>
<dbReference type="GO" id="GO:0003682">
    <property type="term" value="F:chromatin binding"/>
    <property type="evidence" value="ECO:0000318"/>
    <property type="project" value="GO_Central"/>
</dbReference>
<evidence type="ECO:0000313" key="18">
    <source>
        <dbReference type="Proteomes" id="UP000036987"/>
    </source>
</evidence>
<dbReference type="CDD" id="cd15504">
    <property type="entry name" value="PHD_PRHA_like"/>
    <property type="match status" value="1"/>
</dbReference>
<evidence type="ECO:0000256" key="14">
    <source>
        <dbReference type="SAM" id="MobiDB-lite"/>
    </source>
</evidence>
<dbReference type="InterPro" id="IPR013083">
    <property type="entry name" value="Znf_RING/FYVE/PHD"/>
</dbReference>
<dbReference type="PANTHER" id="PTHR12628">
    <property type="entry name" value="POLYCOMB-LIKE TRANSCRIPTION FACTOR"/>
    <property type="match status" value="1"/>
</dbReference>
<keyword evidence="5" id="KW-0862">Zinc</keyword>
<feature type="compositionally biased region" description="Basic residues" evidence="14">
    <location>
        <begin position="52"/>
        <end position="61"/>
    </location>
</feature>
<dbReference type="InterPro" id="IPR019786">
    <property type="entry name" value="Zinc_finger_PHD-type_CS"/>
</dbReference>
<dbReference type="SUPFAM" id="SSF46689">
    <property type="entry name" value="Homeodomain-like"/>
    <property type="match status" value="1"/>
</dbReference>
<evidence type="ECO:0000256" key="10">
    <source>
        <dbReference type="ARBA" id="ARBA00023242"/>
    </source>
</evidence>
<name>A0A0K9NYN4_ZOSMR</name>
<protein>
    <submittedName>
        <fullName evidence="17">Uncharacterized protein</fullName>
    </submittedName>
</protein>
<feature type="compositionally biased region" description="Basic and acidic residues" evidence="14">
    <location>
        <begin position="20"/>
        <end position="39"/>
    </location>
</feature>
<evidence type="ECO:0000256" key="2">
    <source>
        <dbReference type="ARBA" id="ARBA00007427"/>
    </source>
</evidence>
<dbReference type="InterPro" id="IPR011011">
    <property type="entry name" value="Znf_FYVE_PHD"/>
</dbReference>
<dbReference type="GO" id="GO:0008270">
    <property type="term" value="F:zinc ion binding"/>
    <property type="evidence" value="ECO:0007669"/>
    <property type="project" value="UniProtKB-KW"/>
</dbReference>
<organism evidence="17 18">
    <name type="scientific">Zostera marina</name>
    <name type="common">Eelgrass</name>
    <dbReference type="NCBI Taxonomy" id="29655"/>
    <lineage>
        <taxon>Eukaryota</taxon>
        <taxon>Viridiplantae</taxon>
        <taxon>Streptophyta</taxon>
        <taxon>Embryophyta</taxon>
        <taxon>Tracheophyta</taxon>
        <taxon>Spermatophyta</taxon>
        <taxon>Magnoliopsida</taxon>
        <taxon>Liliopsida</taxon>
        <taxon>Zosteraceae</taxon>
        <taxon>Zostera</taxon>
    </lineage>
</organism>
<dbReference type="Gene3D" id="3.30.40.10">
    <property type="entry name" value="Zinc/RING finger domain, C3HC4 (zinc finger)"/>
    <property type="match status" value="1"/>
</dbReference>
<dbReference type="InterPro" id="IPR001965">
    <property type="entry name" value="Znf_PHD"/>
</dbReference>
<dbReference type="GO" id="GO:0003677">
    <property type="term" value="F:DNA binding"/>
    <property type="evidence" value="ECO:0000318"/>
    <property type="project" value="GO_Central"/>
</dbReference>
<feature type="compositionally biased region" description="Polar residues" evidence="14">
    <location>
        <begin position="613"/>
        <end position="632"/>
    </location>
</feature>
<dbReference type="SMART" id="SM00249">
    <property type="entry name" value="PHD"/>
    <property type="match status" value="1"/>
</dbReference>
<dbReference type="GO" id="GO:0045814">
    <property type="term" value="P:negative regulation of gene expression, epigenetic"/>
    <property type="evidence" value="ECO:0000318"/>
    <property type="project" value="GO_Central"/>
</dbReference>
<dbReference type="InterPro" id="IPR001356">
    <property type="entry name" value="HD"/>
</dbReference>
<dbReference type="EMBL" id="LFYR01001430">
    <property type="protein sequence ID" value="KMZ61854.1"/>
    <property type="molecule type" value="Genomic_DNA"/>
</dbReference>
<dbReference type="PROSITE" id="PS01359">
    <property type="entry name" value="ZF_PHD_1"/>
    <property type="match status" value="1"/>
</dbReference>
<dbReference type="SUPFAM" id="SSF57903">
    <property type="entry name" value="FYVE/PHD zinc finger"/>
    <property type="match status" value="1"/>
</dbReference>
<comment type="subcellular location">
    <subcellularLocation>
        <location evidence="1 11 13">Nucleus</location>
    </subcellularLocation>
</comment>
<reference evidence="18" key="1">
    <citation type="journal article" date="2016" name="Nature">
        <title>The genome of the seagrass Zostera marina reveals angiosperm adaptation to the sea.</title>
        <authorList>
            <person name="Olsen J.L."/>
            <person name="Rouze P."/>
            <person name="Verhelst B."/>
            <person name="Lin Y.-C."/>
            <person name="Bayer T."/>
            <person name="Collen J."/>
            <person name="Dattolo E."/>
            <person name="De Paoli E."/>
            <person name="Dittami S."/>
            <person name="Maumus F."/>
            <person name="Michel G."/>
            <person name="Kersting A."/>
            <person name="Lauritano C."/>
            <person name="Lohaus R."/>
            <person name="Toepel M."/>
            <person name="Tonon T."/>
            <person name="Vanneste K."/>
            <person name="Amirebrahimi M."/>
            <person name="Brakel J."/>
            <person name="Bostroem C."/>
            <person name="Chovatia M."/>
            <person name="Grimwood J."/>
            <person name="Jenkins J.W."/>
            <person name="Jueterbock A."/>
            <person name="Mraz A."/>
            <person name="Stam W.T."/>
            <person name="Tice H."/>
            <person name="Bornberg-Bauer E."/>
            <person name="Green P.J."/>
            <person name="Pearson G.A."/>
            <person name="Procaccini G."/>
            <person name="Duarte C.M."/>
            <person name="Schmutz J."/>
            <person name="Reusch T.B.H."/>
            <person name="Van de Peer Y."/>
        </authorList>
    </citation>
    <scope>NUCLEOTIDE SEQUENCE [LARGE SCALE GENOMIC DNA]</scope>
    <source>
        <strain evidence="18">cv. Finnish</strain>
    </source>
</reference>
<dbReference type="Gene3D" id="1.10.10.60">
    <property type="entry name" value="Homeodomain-like"/>
    <property type="match status" value="1"/>
</dbReference>
<dbReference type="PROSITE" id="PS50016">
    <property type="entry name" value="ZF_PHD_2"/>
    <property type="match status" value="1"/>
</dbReference>
<dbReference type="Proteomes" id="UP000036987">
    <property type="component" value="Unassembled WGS sequence"/>
</dbReference>
<feature type="compositionally biased region" description="Polar residues" evidence="14">
    <location>
        <begin position="1"/>
        <end position="10"/>
    </location>
</feature>
<feature type="DNA-binding region" description="Homeobox" evidence="11">
    <location>
        <begin position="550"/>
        <end position="609"/>
    </location>
</feature>
<keyword evidence="3" id="KW-0479">Metal-binding</keyword>
<keyword evidence="7 11" id="KW-0238">DNA-binding</keyword>
<evidence type="ECO:0000256" key="7">
    <source>
        <dbReference type="ARBA" id="ARBA00023125"/>
    </source>
</evidence>
<feature type="compositionally biased region" description="Polar residues" evidence="14">
    <location>
        <begin position="490"/>
        <end position="499"/>
    </location>
</feature>
<evidence type="ECO:0000256" key="5">
    <source>
        <dbReference type="ARBA" id="ARBA00022833"/>
    </source>
</evidence>
<feature type="compositionally biased region" description="Basic and acidic residues" evidence="14">
    <location>
        <begin position="426"/>
        <end position="440"/>
    </location>
</feature>
<proteinExistence type="inferred from homology"/>
<evidence type="ECO:0000256" key="6">
    <source>
        <dbReference type="ARBA" id="ARBA00023015"/>
    </source>
</evidence>
<evidence type="ECO:0000313" key="17">
    <source>
        <dbReference type="EMBL" id="KMZ61854.1"/>
    </source>
</evidence>
<evidence type="ECO:0000259" key="16">
    <source>
        <dbReference type="PROSITE" id="PS50071"/>
    </source>
</evidence>
<feature type="compositionally biased region" description="Basic and acidic residues" evidence="14">
    <location>
        <begin position="459"/>
        <end position="474"/>
    </location>
</feature>
<dbReference type="InterPro" id="IPR019787">
    <property type="entry name" value="Znf_PHD-finger"/>
</dbReference>
<gene>
    <name evidence="17" type="ORF">ZOSMA_4G01430</name>
</gene>
<dbReference type="GO" id="GO:0005634">
    <property type="term" value="C:nucleus"/>
    <property type="evidence" value="ECO:0000318"/>
    <property type="project" value="GO_Central"/>
</dbReference>
<feature type="region of interest" description="Disordered" evidence="14">
    <location>
        <begin position="305"/>
        <end position="499"/>
    </location>
</feature>
<evidence type="ECO:0000256" key="8">
    <source>
        <dbReference type="ARBA" id="ARBA00023155"/>
    </source>
</evidence>
<dbReference type="CDD" id="cd00086">
    <property type="entry name" value="homeodomain"/>
    <property type="match status" value="1"/>
</dbReference>
<evidence type="ECO:0000259" key="15">
    <source>
        <dbReference type="PROSITE" id="PS50016"/>
    </source>
</evidence>
<dbReference type="FunFam" id="3.30.40.10:FF:000650">
    <property type="entry name" value="Homeobox protein HAT3.1"/>
    <property type="match status" value="1"/>
</dbReference>
<dbReference type="PANTHER" id="PTHR12628:SF13">
    <property type="entry name" value="HOMEOBOX PROTEIN HAT3.1"/>
    <property type="match status" value="1"/>
</dbReference>
<feature type="compositionally biased region" description="Polar residues" evidence="14">
    <location>
        <begin position="412"/>
        <end position="425"/>
    </location>
</feature>
<dbReference type="Pfam" id="PF00628">
    <property type="entry name" value="PHD"/>
    <property type="match status" value="1"/>
</dbReference>
<keyword evidence="4 12" id="KW-0863">Zinc-finger</keyword>
<evidence type="ECO:0000256" key="13">
    <source>
        <dbReference type="RuleBase" id="RU000682"/>
    </source>
</evidence>
<keyword evidence="9" id="KW-0804">Transcription</keyword>
<evidence type="ECO:0000256" key="4">
    <source>
        <dbReference type="ARBA" id="ARBA00022771"/>
    </source>
</evidence>
<keyword evidence="10 11" id="KW-0539">Nucleus</keyword>
<dbReference type="Pfam" id="PF00046">
    <property type="entry name" value="Homeodomain"/>
    <property type="match status" value="1"/>
</dbReference>
<evidence type="ECO:0000256" key="9">
    <source>
        <dbReference type="ARBA" id="ARBA00023163"/>
    </source>
</evidence>
<dbReference type="AlphaFoldDB" id="A0A0K9NYN4"/>
<evidence type="ECO:0000256" key="1">
    <source>
        <dbReference type="ARBA" id="ARBA00004123"/>
    </source>
</evidence>